<sequence length="161" mass="18717">MLNYPIVNDQDEVIGQMEKEEAYEKQAMLRSAQLFLYDQQGRLFIQRRAWTKKRFPGCLCASVAGHVEPKEGYEEAIHREMLEEIGIDASVTFVMKTKTPIDDERFAMMAHFRAVTDQVPTRFQEGEVAEGWYVTPEELQALIDKGECFTPSFHFFLNQQK</sequence>
<dbReference type="PROSITE" id="PS51462">
    <property type="entry name" value="NUDIX"/>
    <property type="match status" value="1"/>
</dbReference>
<dbReference type="InterPro" id="IPR020084">
    <property type="entry name" value="NUDIX_hydrolase_CS"/>
</dbReference>
<comment type="caution">
    <text evidence="3">The sequence shown here is derived from an EMBL/GenBank/DDBJ whole genome shotgun (WGS) entry which is preliminary data.</text>
</comment>
<evidence type="ECO:0000259" key="2">
    <source>
        <dbReference type="PROSITE" id="PS51462"/>
    </source>
</evidence>
<feature type="domain" description="Nudix hydrolase" evidence="2">
    <location>
        <begin position="27"/>
        <end position="161"/>
    </location>
</feature>
<keyword evidence="1" id="KW-0378">Hydrolase</keyword>
<dbReference type="PANTHER" id="PTHR10885:SF0">
    <property type="entry name" value="ISOPENTENYL-DIPHOSPHATE DELTA-ISOMERASE"/>
    <property type="match status" value="1"/>
</dbReference>
<reference evidence="4" key="1">
    <citation type="submission" date="2017-09" db="EMBL/GenBank/DDBJ databases">
        <title>Depth-based differentiation of microbial function through sediment-hosted aquifers and enrichment of novel symbionts in the deep terrestrial subsurface.</title>
        <authorList>
            <person name="Probst A.J."/>
            <person name="Ladd B."/>
            <person name="Jarett J.K."/>
            <person name="Geller-Mcgrath D.E."/>
            <person name="Sieber C.M.K."/>
            <person name="Emerson J.B."/>
            <person name="Anantharaman K."/>
            <person name="Thomas B.C."/>
            <person name="Malmstrom R."/>
            <person name="Stieglmeier M."/>
            <person name="Klingl A."/>
            <person name="Woyke T."/>
            <person name="Ryan C.M."/>
            <person name="Banfield J.F."/>
        </authorList>
    </citation>
    <scope>NUCLEOTIDE SEQUENCE [LARGE SCALE GENOMIC DNA]</scope>
</reference>
<accession>A0A2M8LG36</accession>
<dbReference type="AlphaFoldDB" id="A0A2M8LG36"/>
<dbReference type="Gene3D" id="3.90.79.10">
    <property type="entry name" value="Nucleoside Triphosphate Pyrophosphohydrolase"/>
    <property type="match status" value="1"/>
</dbReference>
<dbReference type="EMBL" id="PFEU01000024">
    <property type="protein sequence ID" value="PJE76398.1"/>
    <property type="molecule type" value="Genomic_DNA"/>
</dbReference>
<name>A0A2M8LG36_9BACT</name>
<dbReference type="GO" id="GO:0016787">
    <property type="term" value="F:hydrolase activity"/>
    <property type="evidence" value="ECO:0007669"/>
    <property type="project" value="UniProtKB-KW"/>
</dbReference>
<dbReference type="InterPro" id="IPR015797">
    <property type="entry name" value="NUDIX_hydrolase-like_dom_sf"/>
</dbReference>
<protein>
    <recommendedName>
        <fullName evidence="2">Nudix hydrolase domain-containing protein</fullName>
    </recommendedName>
</protein>
<dbReference type="PROSITE" id="PS00893">
    <property type="entry name" value="NUDIX_BOX"/>
    <property type="match status" value="1"/>
</dbReference>
<organism evidence="3 4">
    <name type="scientific">Candidatus Uhrbacteria bacterium CG10_big_fil_rev_8_21_14_0_10_48_16</name>
    <dbReference type="NCBI Taxonomy" id="1975038"/>
    <lineage>
        <taxon>Bacteria</taxon>
        <taxon>Candidatus Uhriibacteriota</taxon>
    </lineage>
</organism>
<evidence type="ECO:0000256" key="1">
    <source>
        <dbReference type="ARBA" id="ARBA00022801"/>
    </source>
</evidence>
<evidence type="ECO:0000313" key="3">
    <source>
        <dbReference type="EMBL" id="PJE76398.1"/>
    </source>
</evidence>
<dbReference type="Pfam" id="PF00293">
    <property type="entry name" value="NUDIX"/>
    <property type="match status" value="1"/>
</dbReference>
<dbReference type="SUPFAM" id="SSF55811">
    <property type="entry name" value="Nudix"/>
    <property type="match status" value="1"/>
</dbReference>
<proteinExistence type="predicted"/>
<dbReference type="InterPro" id="IPR000086">
    <property type="entry name" value="NUDIX_hydrolase_dom"/>
</dbReference>
<dbReference type="Proteomes" id="UP000231436">
    <property type="component" value="Unassembled WGS sequence"/>
</dbReference>
<evidence type="ECO:0000313" key="4">
    <source>
        <dbReference type="Proteomes" id="UP000231436"/>
    </source>
</evidence>
<dbReference type="PANTHER" id="PTHR10885">
    <property type="entry name" value="ISOPENTENYL-DIPHOSPHATE DELTA-ISOMERASE"/>
    <property type="match status" value="1"/>
</dbReference>
<gene>
    <name evidence="3" type="ORF">COV05_04705</name>
</gene>